<evidence type="ECO:0000256" key="2">
    <source>
        <dbReference type="ARBA" id="ARBA00023043"/>
    </source>
</evidence>
<dbReference type="Proteomes" id="UP000075320">
    <property type="component" value="Unassembled WGS sequence"/>
</dbReference>
<organism evidence="4 5">
    <name type="scientific">Bdellovibrio bacteriovorus</name>
    <dbReference type="NCBI Taxonomy" id="959"/>
    <lineage>
        <taxon>Bacteria</taxon>
        <taxon>Pseudomonadati</taxon>
        <taxon>Bdellovibrionota</taxon>
        <taxon>Bdellovibrionia</taxon>
        <taxon>Bdellovibrionales</taxon>
        <taxon>Pseudobdellovibrionaceae</taxon>
        <taxon>Bdellovibrio</taxon>
    </lineage>
</organism>
<evidence type="ECO:0000313" key="5">
    <source>
        <dbReference type="Proteomes" id="UP000075320"/>
    </source>
</evidence>
<comment type="caution">
    <text evidence="4">The sequence shown here is derived from an EMBL/GenBank/DDBJ whole genome shotgun (WGS) entry which is preliminary data.</text>
</comment>
<dbReference type="Gene3D" id="1.25.40.20">
    <property type="entry name" value="Ankyrin repeat-containing domain"/>
    <property type="match status" value="1"/>
</dbReference>
<reference evidence="4 5" key="1">
    <citation type="submission" date="2016-03" db="EMBL/GenBank/DDBJ databases">
        <authorList>
            <person name="Ploux O."/>
        </authorList>
    </citation>
    <scope>NUCLEOTIDE SEQUENCE [LARGE SCALE GENOMIC DNA]</scope>
    <source>
        <strain evidence="4 5">R0</strain>
    </source>
</reference>
<dbReference type="RefSeq" id="WP_061833291.1">
    <property type="nucleotide sequence ID" value="NZ_LUKE01000001.1"/>
</dbReference>
<dbReference type="Pfam" id="PF12796">
    <property type="entry name" value="Ank_2"/>
    <property type="match status" value="1"/>
</dbReference>
<sequence length="143" mass="15885">MAPWEAVFEDARYGNISKLSNYLSGGGDIEARNHRGHSLLMLSAYNGHSTATEYLLSQGADVDTVDLSGTSVLMRAAFKGHTEVVRVLLRSGADTSLKNHRDLTVMDFAQLFGRRSVLDLLPEGTREWKDPFKVTIRGMKRKS</sequence>
<name>A0A150WN62_BDEBC</name>
<evidence type="ECO:0000313" key="4">
    <source>
        <dbReference type="EMBL" id="KYG65747.1"/>
    </source>
</evidence>
<protein>
    <submittedName>
        <fullName evidence="4">Uncharacterized protein</fullName>
    </submittedName>
</protein>
<dbReference type="OrthoDB" id="5296000at2"/>
<dbReference type="PROSITE" id="PS50088">
    <property type="entry name" value="ANK_REPEAT"/>
    <property type="match status" value="2"/>
</dbReference>
<feature type="repeat" description="ANK" evidence="3">
    <location>
        <begin position="35"/>
        <end position="67"/>
    </location>
</feature>
<accession>A0A150WN62</accession>
<dbReference type="InterPro" id="IPR036770">
    <property type="entry name" value="Ankyrin_rpt-contain_sf"/>
</dbReference>
<dbReference type="AlphaFoldDB" id="A0A150WN62"/>
<keyword evidence="2 3" id="KW-0040">ANK repeat</keyword>
<dbReference type="PANTHER" id="PTHR24171">
    <property type="entry name" value="ANKYRIN REPEAT DOMAIN-CONTAINING PROTEIN 39-RELATED"/>
    <property type="match status" value="1"/>
</dbReference>
<keyword evidence="1" id="KW-0677">Repeat</keyword>
<dbReference type="SUPFAM" id="SSF48403">
    <property type="entry name" value="Ankyrin repeat"/>
    <property type="match status" value="1"/>
</dbReference>
<gene>
    <name evidence="4" type="ORF">AZI86_01335</name>
</gene>
<proteinExistence type="predicted"/>
<dbReference type="SMART" id="SM00248">
    <property type="entry name" value="ANK"/>
    <property type="match status" value="2"/>
</dbReference>
<dbReference type="PROSITE" id="PS50297">
    <property type="entry name" value="ANK_REP_REGION"/>
    <property type="match status" value="2"/>
</dbReference>
<evidence type="ECO:0000256" key="3">
    <source>
        <dbReference type="PROSITE-ProRule" id="PRU00023"/>
    </source>
</evidence>
<evidence type="ECO:0000256" key="1">
    <source>
        <dbReference type="ARBA" id="ARBA00022737"/>
    </source>
</evidence>
<dbReference type="InterPro" id="IPR002110">
    <property type="entry name" value="Ankyrin_rpt"/>
</dbReference>
<dbReference type="EMBL" id="LUKE01000001">
    <property type="protein sequence ID" value="KYG65747.1"/>
    <property type="molecule type" value="Genomic_DNA"/>
</dbReference>
<keyword evidence="5" id="KW-1185">Reference proteome</keyword>
<feature type="repeat" description="ANK" evidence="3">
    <location>
        <begin position="68"/>
        <end position="100"/>
    </location>
</feature>